<dbReference type="EMBL" id="QGNW01000068">
    <property type="protein sequence ID" value="RVX02965.1"/>
    <property type="molecule type" value="Genomic_DNA"/>
</dbReference>
<reference evidence="3 4" key="1">
    <citation type="journal article" date="2018" name="PLoS Genet.">
        <title>Population sequencing reveals clonal diversity and ancestral inbreeding in the grapevine cultivar Chardonnay.</title>
        <authorList>
            <person name="Roach M.J."/>
            <person name="Johnson D.L."/>
            <person name="Bohlmann J."/>
            <person name="van Vuuren H.J."/>
            <person name="Jones S.J."/>
            <person name="Pretorius I.S."/>
            <person name="Schmidt S.A."/>
            <person name="Borneman A.R."/>
        </authorList>
    </citation>
    <scope>NUCLEOTIDE SEQUENCE [LARGE SCALE GENOMIC DNA]</scope>
    <source>
        <strain evidence="4">cv. Chardonnay</strain>
        <tissue evidence="3">Leaf</tissue>
    </source>
</reference>
<dbReference type="SUPFAM" id="SSF49870">
    <property type="entry name" value="Osmotin, thaumatin-like protein"/>
    <property type="match status" value="1"/>
</dbReference>
<protein>
    <submittedName>
        <fullName evidence="3">Thaumatin-like protein</fullName>
    </submittedName>
</protein>
<dbReference type="FunFam" id="2.60.110.10:FF:000010">
    <property type="entry name" value="Nuclear pore complex protein NUP96"/>
    <property type="match status" value="1"/>
</dbReference>
<comment type="caution">
    <text evidence="3">The sequence shown here is derived from an EMBL/GenBank/DDBJ whole genome shotgun (WGS) entry which is preliminary data.</text>
</comment>
<dbReference type="CDD" id="cd09218">
    <property type="entry name" value="TLP-PA"/>
    <property type="match status" value="1"/>
</dbReference>
<dbReference type="PROSITE" id="PS51367">
    <property type="entry name" value="THAUMATIN_2"/>
    <property type="match status" value="1"/>
</dbReference>
<feature type="signal peptide" evidence="2">
    <location>
        <begin position="1"/>
        <end position="19"/>
    </location>
</feature>
<evidence type="ECO:0000313" key="4">
    <source>
        <dbReference type="Proteomes" id="UP000288805"/>
    </source>
</evidence>
<dbReference type="Pfam" id="PF00314">
    <property type="entry name" value="Thaumatin"/>
    <property type="match status" value="1"/>
</dbReference>
<dbReference type="Gene3D" id="2.60.110.10">
    <property type="entry name" value="Thaumatin"/>
    <property type="match status" value="1"/>
</dbReference>
<dbReference type="InterPro" id="IPR037176">
    <property type="entry name" value="Osmotin/thaumatin-like_sf"/>
</dbReference>
<feature type="chain" id="PRO_5018987962" evidence="2">
    <location>
        <begin position="20"/>
        <end position="235"/>
    </location>
</feature>
<dbReference type="AlphaFoldDB" id="A0A438J200"/>
<evidence type="ECO:0000256" key="2">
    <source>
        <dbReference type="SAM" id="SignalP"/>
    </source>
</evidence>
<feature type="disulfide bond" evidence="1">
    <location>
        <begin position="76"/>
        <end position="86"/>
    </location>
</feature>
<organism evidence="3 4">
    <name type="scientific">Vitis vinifera</name>
    <name type="common">Grape</name>
    <dbReference type="NCBI Taxonomy" id="29760"/>
    <lineage>
        <taxon>Eukaryota</taxon>
        <taxon>Viridiplantae</taxon>
        <taxon>Streptophyta</taxon>
        <taxon>Embryophyta</taxon>
        <taxon>Tracheophyta</taxon>
        <taxon>Spermatophyta</taxon>
        <taxon>Magnoliopsida</taxon>
        <taxon>eudicotyledons</taxon>
        <taxon>Gunneridae</taxon>
        <taxon>Pentapetalae</taxon>
        <taxon>rosids</taxon>
        <taxon>Vitales</taxon>
        <taxon>Vitaceae</taxon>
        <taxon>Viteae</taxon>
        <taxon>Vitis</taxon>
    </lineage>
</organism>
<dbReference type="PANTHER" id="PTHR31048">
    <property type="entry name" value="OS03G0233200 PROTEIN"/>
    <property type="match status" value="1"/>
</dbReference>
<dbReference type="InterPro" id="IPR001938">
    <property type="entry name" value="Thaumatin"/>
</dbReference>
<keyword evidence="1" id="KW-1015">Disulfide bond</keyword>
<proteinExistence type="predicted"/>
<sequence length="235" mass="25050">MALRHLHLLLVFCVFGVDAAVFTLKNGCGESIWPGIQPGSGTPQLMDGGFELRPGESVDITAPEGWSGRFWGRRRCSFDDSGKGSCVTGDCGGVLKCAGAGGAPPATLAEFTLDSPVDFYDVSLVDGYNMPVSILPSGGSGECKTVRCVSDLNQHCPKDLQVLRDGRVVACNSACMAFNKPEYCCSGAFSTPDTCKPTEYSKVFKASCPTSYSYAYDDPTSTFTCKGANYLIRFC</sequence>
<feature type="disulfide bond" evidence="1">
    <location>
        <begin position="28"/>
        <end position="235"/>
    </location>
</feature>
<dbReference type="PROSITE" id="PS00316">
    <property type="entry name" value="THAUMATIN_1"/>
    <property type="match status" value="1"/>
</dbReference>
<feature type="disulfide bond" evidence="1">
    <location>
        <begin position="91"/>
        <end position="97"/>
    </location>
</feature>
<feature type="disulfide bond" evidence="1">
    <location>
        <begin position="175"/>
        <end position="184"/>
    </location>
</feature>
<feature type="disulfide bond" evidence="1">
    <location>
        <begin position="185"/>
        <end position="195"/>
    </location>
</feature>
<dbReference type="PIRSF" id="PIRSF002703">
    <property type="entry name" value="Thaumatin"/>
    <property type="match status" value="1"/>
</dbReference>
<dbReference type="FunFam" id="2.60.110.10:FF:000013">
    <property type="entry name" value="Pathogenesis-related thaumatin superfamily protein"/>
    <property type="match status" value="1"/>
</dbReference>
<evidence type="ECO:0000313" key="3">
    <source>
        <dbReference type="EMBL" id="RVX02965.1"/>
    </source>
</evidence>
<dbReference type="Proteomes" id="UP000288805">
    <property type="component" value="Unassembled WGS sequence"/>
</dbReference>
<name>A0A438J200_VITVI</name>
<accession>A0A438J200</accession>
<feature type="disulfide bond" evidence="1">
    <location>
        <begin position="148"/>
        <end position="208"/>
    </location>
</feature>
<dbReference type="OrthoDB" id="430315at2759"/>
<dbReference type="PRINTS" id="PR00347">
    <property type="entry name" value="THAUMATIN"/>
</dbReference>
<dbReference type="SMR" id="A0A438J200"/>
<gene>
    <name evidence="3" type="primary">VvCHDp000071_11</name>
    <name evidence="3" type="ORF">CK203_023195</name>
</gene>
<dbReference type="InterPro" id="IPR017949">
    <property type="entry name" value="Thaumatin_CS"/>
</dbReference>
<keyword evidence="2" id="KW-0732">Signal</keyword>
<dbReference type="KEGG" id="vvi:100252836"/>
<feature type="disulfide bond" evidence="1">
    <location>
        <begin position="156"/>
        <end position="171"/>
    </location>
</feature>
<feature type="disulfide bond" evidence="1">
    <location>
        <begin position="143"/>
        <end position="225"/>
    </location>
</feature>
<dbReference type="SMART" id="SM00205">
    <property type="entry name" value="THN"/>
    <property type="match status" value="1"/>
</dbReference>
<evidence type="ECO:0000256" key="1">
    <source>
        <dbReference type="PIRSR" id="PIRSR002703-1"/>
    </source>
</evidence>